<keyword evidence="11" id="KW-1185">Reference proteome</keyword>
<feature type="compositionally biased region" description="Polar residues" evidence="8">
    <location>
        <begin position="7"/>
        <end position="17"/>
    </location>
</feature>
<keyword evidence="3 7" id="KW-0227">DNA damage</keyword>
<evidence type="ECO:0000259" key="9">
    <source>
        <dbReference type="Pfam" id="PF07962"/>
    </source>
</evidence>
<evidence type="ECO:0000256" key="5">
    <source>
        <dbReference type="ARBA" id="ARBA00023242"/>
    </source>
</evidence>
<accession>A0AAI8VFX0</accession>
<dbReference type="EMBL" id="CAUWAG010000006">
    <property type="protein sequence ID" value="CAJ2503669.1"/>
    <property type="molecule type" value="Genomic_DNA"/>
</dbReference>
<comment type="similarity">
    <text evidence="2 7">Belongs to the CSM3 family.</text>
</comment>
<keyword evidence="4" id="KW-0236">DNA replication inhibitor</keyword>
<feature type="compositionally biased region" description="Acidic residues" evidence="8">
    <location>
        <begin position="324"/>
        <end position="336"/>
    </location>
</feature>
<dbReference type="Proteomes" id="UP001295740">
    <property type="component" value="Unassembled WGS sequence"/>
</dbReference>
<reference evidence="10" key="1">
    <citation type="submission" date="2023-10" db="EMBL/GenBank/DDBJ databases">
        <authorList>
            <person name="Hackl T."/>
        </authorList>
    </citation>
    <scope>NUCLEOTIDE SEQUENCE</scope>
</reference>
<organism evidence="10 11">
    <name type="scientific">Anthostomella pinea</name>
    <dbReference type="NCBI Taxonomy" id="933095"/>
    <lineage>
        <taxon>Eukaryota</taxon>
        <taxon>Fungi</taxon>
        <taxon>Dikarya</taxon>
        <taxon>Ascomycota</taxon>
        <taxon>Pezizomycotina</taxon>
        <taxon>Sordariomycetes</taxon>
        <taxon>Xylariomycetidae</taxon>
        <taxon>Xylariales</taxon>
        <taxon>Xylariaceae</taxon>
        <taxon>Anthostomella</taxon>
    </lineage>
</organism>
<dbReference type="AlphaFoldDB" id="A0AAI8VFX0"/>
<feature type="compositionally biased region" description="Acidic residues" evidence="8">
    <location>
        <begin position="22"/>
        <end position="37"/>
    </location>
</feature>
<dbReference type="GO" id="GO:0031297">
    <property type="term" value="P:replication fork processing"/>
    <property type="evidence" value="ECO:0007669"/>
    <property type="project" value="UniProtKB-UniRule"/>
</dbReference>
<sequence length="416" mass="45910">MAPSTAAKKTSLPSRALSNAIDEYDVDDDPFASENDEAPNNGKANANSNAQSKKRKDDSGLGIDEEVAVAKKPRVPNVKLDESRLLSEKGIPRLRRKARDLKFKGKGHEFSDTARLLSFYQLWLDDLFPKAKFLDAVAMAEKMGHKKYMRIKRLEWIDEGKPKPAVHADQDDLFGEANQTEERELARFPARVAPLFAARASQRPMTPAGDDPFADEDIYDATPRRPTTTRPATNSMFGNGGSAEHGGEPDEDDLDALMAEEEAQRTAPKPFLGNGTTSRLRDEPDEDDLDALMAEAEAERQQPQLPKQTSKPNASKQAQPTHEDYDDDLDALMAEEEAQRTAPAGQLSGGGERSQQPRDEPDEDDLDALMAKAEADVQPKQVTKKAPEPARPAVEDYDDDLDALMAEEEAQRTGQN</sequence>
<proteinExistence type="inferred from homology"/>
<evidence type="ECO:0000256" key="2">
    <source>
        <dbReference type="ARBA" id="ARBA00006075"/>
    </source>
</evidence>
<dbReference type="GO" id="GO:0006974">
    <property type="term" value="P:DNA damage response"/>
    <property type="evidence" value="ECO:0007669"/>
    <property type="project" value="UniProtKB-KW"/>
</dbReference>
<dbReference type="Pfam" id="PF07962">
    <property type="entry name" value="Swi3"/>
    <property type="match status" value="1"/>
</dbReference>
<feature type="compositionally biased region" description="Low complexity" evidence="8">
    <location>
        <begin position="224"/>
        <end position="233"/>
    </location>
</feature>
<dbReference type="GO" id="GO:0031298">
    <property type="term" value="C:replication fork protection complex"/>
    <property type="evidence" value="ECO:0007669"/>
    <property type="project" value="TreeGrafter"/>
</dbReference>
<evidence type="ECO:0000256" key="8">
    <source>
        <dbReference type="SAM" id="MobiDB-lite"/>
    </source>
</evidence>
<dbReference type="GO" id="GO:0003677">
    <property type="term" value="F:DNA binding"/>
    <property type="evidence" value="ECO:0007669"/>
    <property type="project" value="TreeGrafter"/>
</dbReference>
<evidence type="ECO:0000256" key="1">
    <source>
        <dbReference type="ARBA" id="ARBA00004123"/>
    </source>
</evidence>
<name>A0AAI8VFX0_9PEZI</name>
<feature type="compositionally biased region" description="Acidic residues" evidence="8">
    <location>
        <begin position="249"/>
        <end position="261"/>
    </location>
</feature>
<evidence type="ECO:0000256" key="3">
    <source>
        <dbReference type="ARBA" id="ARBA00022763"/>
    </source>
</evidence>
<evidence type="ECO:0000313" key="11">
    <source>
        <dbReference type="Proteomes" id="UP001295740"/>
    </source>
</evidence>
<evidence type="ECO:0000256" key="7">
    <source>
        <dbReference type="RuleBase" id="RU366049"/>
    </source>
</evidence>
<dbReference type="PANTHER" id="PTHR13220:SF11">
    <property type="entry name" value="TIMELESS-INTERACTING PROTEIN"/>
    <property type="match status" value="1"/>
</dbReference>
<evidence type="ECO:0000256" key="4">
    <source>
        <dbReference type="ARBA" id="ARBA00022880"/>
    </source>
</evidence>
<evidence type="ECO:0000256" key="6">
    <source>
        <dbReference type="ARBA" id="ARBA00023306"/>
    </source>
</evidence>
<protein>
    <recommendedName>
        <fullName evidence="7">Chromosome segregation in meiosis protein</fullName>
    </recommendedName>
</protein>
<feature type="region of interest" description="Disordered" evidence="8">
    <location>
        <begin position="1"/>
        <end position="68"/>
    </location>
</feature>
<evidence type="ECO:0000313" key="10">
    <source>
        <dbReference type="EMBL" id="CAJ2503669.1"/>
    </source>
</evidence>
<keyword evidence="5 7" id="KW-0539">Nucleus</keyword>
<feature type="compositionally biased region" description="Polar residues" evidence="8">
    <location>
        <begin position="301"/>
        <end position="320"/>
    </location>
</feature>
<dbReference type="InterPro" id="IPR012923">
    <property type="entry name" value="Csm3"/>
</dbReference>
<feature type="region of interest" description="Disordered" evidence="8">
    <location>
        <begin position="199"/>
        <end position="416"/>
    </location>
</feature>
<dbReference type="InterPro" id="IPR040038">
    <property type="entry name" value="TIPIN/Csm3/Swi3"/>
</dbReference>
<feature type="compositionally biased region" description="Polar residues" evidence="8">
    <location>
        <begin position="42"/>
        <end position="51"/>
    </location>
</feature>
<feature type="compositionally biased region" description="Acidic residues" evidence="8">
    <location>
        <begin position="395"/>
        <end position="408"/>
    </location>
</feature>
<dbReference type="PANTHER" id="PTHR13220">
    <property type="entry name" value="TIMELESS INTERACTING-RELATED"/>
    <property type="match status" value="1"/>
</dbReference>
<gene>
    <name evidence="10" type="ORF">KHLLAP_LOCUS4137</name>
</gene>
<keyword evidence="6 7" id="KW-0131">Cell cycle</keyword>
<comment type="function">
    <text evidence="7">Plays an important role in the control of DNA replication and the maintenance of replication fork stability.</text>
</comment>
<feature type="domain" description="Chromosome segregation in meiosis protein 3" evidence="9">
    <location>
        <begin position="79"/>
        <end position="160"/>
    </location>
</feature>
<comment type="caution">
    <text evidence="10">The sequence shown here is derived from an EMBL/GenBank/DDBJ whole genome shotgun (WGS) entry which is preliminary data.</text>
</comment>
<comment type="subcellular location">
    <subcellularLocation>
        <location evidence="1 7">Nucleus</location>
    </subcellularLocation>
</comment>
<dbReference type="GO" id="GO:0000076">
    <property type="term" value="P:DNA replication checkpoint signaling"/>
    <property type="evidence" value="ECO:0007669"/>
    <property type="project" value="UniProtKB-UniRule"/>
</dbReference>
<dbReference type="GO" id="GO:0043111">
    <property type="term" value="P:replication fork arrest"/>
    <property type="evidence" value="ECO:0007669"/>
    <property type="project" value="TreeGrafter"/>
</dbReference>